<dbReference type="InterPro" id="IPR003442">
    <property type="entry name" value="T6A_TsaE"/>
</dbReference>
<protein>
    <recommendedName>
        <fullName evidence="3">tRNA threonylcarbamoyladenosine biosynthesis protein TsaE</fullName>
    </recommendedName>
    <alternativeName>
        <fullName evidence="10">t(6)A37 threonylcarbamoyladenosine biosynthesis protein TsaE</fullName>
    </alternativeName>
</protein>
<evidence type="ECO:0000256" key="10">
    <source>
        <dbReference type="ARBA" id="ARBA00032441"/>
    </source>
</evidence>
<dbReference type="Proteomes" id="UP000230564">
    <property type="component" value="Unassembled WGS sequence"/>
</dbReference>
<dbReference type="SUPFAM" id="SSF52540">
    <property type="entry name" value="P-loop containing nucleoside triphosphate hydrolases"/>
    <property type="match status" value="1"/>
</dbReference>
<dbReference type="NCBIfam" id="TIGR00150">
    <property type="entry name" value="T6A_YjeE"/>
    <property type="match status" value="1"/>
</dbReference>
<dbReference type="GO" id="GO:0016740">
    <property type="term" value="F:transferase activity"/>
    <property type="evidence" value="ECO:0007669"/>
    <property type="project" value="UniProtKB-KW"/>
</dbReference>
<dbReference type="AlphaFoldDB" id="A0A2H0ND34"/>
<keyword evidence="5" id="KW-0819">tRNA processing</keyword>
<dbReference type="EMBL" id="PCWQ01000009">
    <property type="protein sequence ID" value="PIR06800.1"/>
    <property type="molecule type" value="Genomic_DNA"/>
</dbReference>
<evidence type="ECO:0000256" key="7">
    <source>
        <dbReference type="ARBA" id="ARBA00022741"/>
    </source>
</evidence>
<reference evidence="11 12" key="1">
    <citation type="submission" date="2017-09" db="EMBL/GenBank/DDBJ databases">
        <title>Depth-based differentiation of microbial function through sediment-hosted aquifers and enrichment of novel symbionts in the deep terrestrial subsurface.</title>
        <authorList>
            <person name="Probst A.J."/>
            <person name="Ladd B."/>
            <person name="Jarett J.K."/>
            <person name="Geller-Mcgrath D.E."/>
            <person name="Sieber C.M."/>
            <person name="Emerson J.B."/>
            <person name="Anantharaman K."/>
            <person name="Thomas B.C."/>
            <person name="Malmstrom R."/>
            <person name="Stieglmeier M."/>
            <person name="Klingl A."/>
            <person name="Woyke T."/>
            <person name="Ryan C.M."/>
            <person name="Banfield J.F."/>
        </authorList>
    </citation>
    <scope>NUCLEOTIDE SEQUENCE [LARGE SCALE GENOMIC DNA]</scope>
    <source>
        <strain evidence="11">CG11_big_fil_rev_8_21_14_0_20_36_20</strain>
    </source>
</reference>
<evidence type="ECO:0000256" key="9">
    <source>
        <dbReference type="ARBA" id="ARBA00022842"/>
    </source>
</evidence>
<evidence type="ECO:0000256" key="5">
    <source>
        <dbReference type="ARBA" id="ARBA00022694"/>
    </source>
</evidence>
<organism evidence="11 12">
    <name type="scientific">Candidatus Komeilibacteria bacterium CG11_big_fil_rev_8_21_14_0_20_36_20</name>
    <dbReference type="NCBI Taxonomy" id="1974477"/>
    <lineage>
        <taxon>Bacteria</taxon>
        <taxon>Candidatus Komeiliibacteriota</taxon>
    </lineage>
</organism>
<comment type="caution">
    <text evidence="11">The sequence shown here is derived from an EMBL/GenBank/DDBJ whole genome shotgun (WGS) entry which is preliminary data.</text>
</comment>
<keyword evidence="4" id="KW-0963">Cytoplasm</keyword>
<evidence type="ECO:0000313" key="11">
    <source>
        <dbReference type="EMBL" id="PIR06800.1"/>
    </source>
</evidence>
<dbReference type="GO" id="GO:0002949">
    <property type="term" value="P:tRNA threonylcarbamoyladenosine modification"/>
    <property type="evidence" value="ECO:0007669"/>
    <property type="project" value="InterPro"/>
</dbReference>
<dbReference type="PANTHER" id="PTHR33540:SF2">
    <property type="entry name" value="TRNA THREONYLCARBAMOYLADENOSINE BIOSYNTHESIS PROTEIN TSAE"/>
    <property type="match status" value="1"/>
</dbReference>
<evidence type="ECO:0000256" key="3">
    <source>
        <dbReference type="ARBA" id="ARBA00019010"/>
    </source>
</evidence>
<dbReference type="PANTHER" id="PTHR33540">
    <property type="entry name" value="TRNA THREONYLCARBAMOYLADENOSINE BIOSYNTHESIS PROTEIN TSAE"/>
    <property type="match status" value="1"/>
</dbReference>
<dbReference type="Pfam" id="PF02367">
    <property type="entry name" value="TsaE"/>
    <property type="match status" value="1"/>
</dbReference>
<keyword evidence="8" id="KW-0067">ATP-binding</keyword>
<dbReference type="Gene3D" id="3.40.50.300">
    <property type="entry name" value="P-loop containing nucleotide triphosphate hydrolases"/>
    <property type="match status" value="1"/>
</dbReference>
<evidence type="ECO:0000313" key="12">
    <source>
        <dbReference type="Proteomes" id="UP000230564"/>
    </source>
</evidence>
<name>A0A2H0ND34_9BACT</name>
<dbReference type="GO" id="GO:0046872">
    <property type="term" value="F:metal ion binding"/>
    <property type="evidence" value="ECO:0007669"/>
    <property type="project" value="UniProtKB-KW"/>
</dbReference>
<evidence type="ECO:0000256" key="4">
    <source>
        <dbReference type="ARBA" id="ARBA00022490"/>
    </source>
</evidence>
<keyword evidence="9" id="KW-0460">Magnesium</keyword>
<evidence type="ECO:0000256" key="6">
    <source>
        <dbReference type="ARBA" id="ARBA00022723"/>
    </source>
</evidence>
<keyword evidence="11" id="KW-0808">Transferase</keyword>
<accession>A0A2H0ND34</accession>
<keyword evidence="7" id="KW-0547">Nucleotide-binding</keyword>
<evidence type="ECO:0000256" key="1">
    <source>
        <dbReference type="ARBA" id="ARBA00004496"/>
    </source>
</evidence>
<evidence type="ECO:0000256" key="8">
    <source>
        <dbReference type="ARBA" id="ARBA00022840"/>
    </source>
</evidence>
<gene>
    <name evidence="11" type="ORF">COV55_02410</name>
</gene>
<evidence type="ECO:0000256" key="2">
    <source>
        <dbReference type="ARBA" id="ARBA00007599"/>
    </source>
</evidence>
<dbReference type="GO" id="GO:0005524">
    <property type="term" value="F:ATP binding"/>
    <property type="evidence" value="ECO:0007669"/>
    <property type="project" value="UniProtKB-KW"/>
</dbReference>
<proteinExistence type="inferred from homology"/>
<sequence>MLNMREIITNNISETEKAAKDLAKTFKGGEILALFGRLGVGKTVFVKAMAKALNISEVITSPTFVLMKVYDVNVERIKHFIHVDCYRLEGKEDLADIGLLDYLGVPQTVSVIEWADKISNLPDKTIKISMEYLDEEKRKITIN</sequence>
<dbReference type="GO" id="GO:0005737">
    <property type="term" value="C:cytoplasm"/>
    <property type="evidence" value="ECO:0007669"/>
    <property type="project" value="UniProtKB-SubCell"/>
</dbReference>
<dbReference type="InterPro" id="IPR027417">
    <property type="entry name" value="P-loop_NTPase"/>
</dbReference>
<keyword evidence="6" id="KW-0479">Metal-binding</keyword>
<comment type="similarity">
    <text evidence="2">Belongs to the TsaE family.</text>
</comment>
<comment type="subcellular location">
    <subcellularLocation>
        <location evidence="1">Cytoplasm</location>
    </subcellularLocation>
</comment>